<evidence type="ECO:0000256" key="5">
    <source>
        <dbReference type="ARBA" id="ARBA00023136"/>
    </source>
</evidence>
<feature type="domain" description="Major facilitator superfamily (MFS) profile" evidence="7">
    <location>
        <begin position="28"/>
        <end position="441"/>
    </location>
</feature>
<feature type="transmembrane region" description="Helical" evidence="6">
    <location>
        <begin position="322"/>
        <end position="341"/>
    </location>
</feature>
<protein>
    <submittedName>
        <fullName evidence="8">MFS transporter</fullName>
    </submittedName>
</protein>
<feature type="transmembrane region" description="Helical" evidence="6">
    <location>
        <begin position="420"/>
        <end position="440"/>
    </location>
</feature>
<comment type="subcellular location">
    <subcellularLocation>
        <location evidence="1">Membrane</location>
        <topology evidence="1">Multi-pass membrane protein</topology>
    </subcellularLocation>
</comment>
<proteinExistence type="predicted"/>
<organism evidence="8 9">
    <name type="scientific">Gemmatimonas groenlandica</name>
    <dbReference type="NCBI Taxonomy" id="2732249"/>
    <lineage>
        <taxon>Bacteria</taxon>
        <taxon>Pseudomonadati</taxon>
        <taxon>Gemmatimonadota</taxon>
        <taxon>Gemmatimonadia</taxon>
        <taxon>Gemmatimonadales</taxon>
        <taxon>Gemmatimonadaceae</taxon>
        <taxon>Gemmatimonas</taxon>
    </lineage>
</organism>
<dbReference type="InterPro" id="IPR020846">
    <property type="entry name" value="MFS_dom"/>
</dbReference>
<evidence type="ECO:0000256" key="1">
    <source>
        <dbReference type="ARBA" id="ARBA00004141"/>
    </source>
</evidence>
<dbReference type="InterPro" id="IPR036259">
    <property type="entry name" value="MFS_trans_sf"/>
</dbReference>
<dbReference type="PROSITE" id="PS50850">
    <property type="entry name" value="MFS"/>
    <property type="match status" value="1"/>
</dbReference>
<gene>
    <name evidence="8" type="ORF">HKW67_08620</name>
</gene>
<dbReference type="Gene3D" id="1.20.1250.20">
    <property type="entry name" value="MFS general substrate transporter like domains"/>
    <property type="match status" value="2"/>
</dbReference>
<keyword evidence="4 6" id="KW-1133">Transmembrane helix</keyword>
<feature type="transmembrane region" description="Helical" evidence="6">
    <location>
        <begin position="252"/>
        <end position="278"/>
    </location>
</feature>
<keyword evidence="2" id="KW-0813">Transport</keyword>
<accession>A0A6M4IND9</accession>
<evidence type="ECO:0000256" key="4">
    <source>
        <dbReference type="ARBA" id="ARBA00022989"/>
    </source>
</evidence>
<dbReference type="PANTHER" id="PTHR23505">
    <property type="entry name" value="SPINSTER"/>
    <property type="match status" value="1"/>
</dbReference>
<evidence type="ECO:0000259" key="7">
    <source>
        <dbReference type="PROSITE" id="PS50850"/>
    </source>
</evidence>
<evidence type="ECO:0000256" key="2">
    <source>
        <dbReference type="ARBA" id="ARBA00022448"/>
    </source>
</evidence>
<dbReference type="EMBL" id="CP053085">
    <property type="protein sequence ID" value="QJR35565.1"/>
    <property type="molecule type" value="Genomic_DNA"/>
</dbReference>
<dbReference type="CDD" id="cd17328">
    <property type="entry name" value="MFS_spinster_like"/>
    <property type="match status" value="1"/>
</dbReference>
<feature type="transmembrane region" description="Helical" evidence="6">
    <location>
        <begin position="386"/>
        <end position="408"/>
    </location>
</feature>
<dbReference type="InterPro" id="IPR011701">
    <property type="entry name" value="MFS"/>
</dbReference>
<keyword evidence="9" id="KW-1185">Reference proteome</keyword>
<evidence type="ECO:0000313" key="8">
    <source>
        <dbReference type="EMBL" id="QJR35565.1"/>
    </source>
</evidence>
<sequence length="463" mass="49209">MTTPLRSDSSADASTGSRLVTPAQAWYAVAILTIANVSGFVDRQILNLLVRPIKRDLHVTDTEVSLLMGLSFVVFYSLLGLPIGRWIDRGHRPRIVALGAAVWSVMTMLTGTARSYAHLFIARVGVGAGEATLGPAAVSIIAEQFPRKKLGVAMSTYMMGTFLGSGVAYALSAFVVGRVDRPGLVHVPIVGDVFPWQLVFFYVGLPGLIVALLALTIREPRTLGTRMLRDEVSAKVPFADVWRYMRANARTIGALSFGFACSASVNYGVGAWLASFLIRTHEFTEVRAGLLIGVLTATLGPLGVVLGGRLTDALSKRGYIDAPLRVGMIGGLGMLIFAGLYPLVPSAIFAAALLVPVNIFAAMPWGAANAAIAEAMPPRMRGQGSAVYQLVVNLMSGILGPTAVALLTDKVFRDPLALRYSLSLSAVVGMTLALALLAWGRPAFRVTVQRLRDAGTNETAAAR</sequence>
<evidence type="ECO:0000256" key="6">
    <source>
        <dbReference type="SAM" id="Phobius"/>
    </source>
</evidence>
<dbReference type="PANTHER" id="PTHR23505:SF79">
    <property type="entry name" value="PROTEIN SPINSTER"/>
    <property type="match status" value="1"/>
</dbReference>
<feature type="transmembrane region" description="Helical" evidence="6">
    <location>
        <begin position="154"/>
        <end position="176"/>
    </location>
</feature>
<dbReference type="SUPFAM" id="SSF103473">
    <property type="entry name" value="MFS general substrate transporter"/>
    <property type="match status" value="1"/>
</dbReference>
<dbReference type="AlphaFoldDB" id="A0A6M4IND9"/>
<feature type="transmembrane region" description="Helical" evidence="6">
    <location>
        <begin position="347"/>
        <end position="365"/>
    </location>
</feature>
<dbReference type="KEGG" id="ggr:HKW67_08620"/>
<name>A0A6M4IND9_9BACT</name>
<evidence type="ECO:0000313" key="9">
    <source>
        <dbReference type="Proteomes" id="UP000500938"/>
    </source>
</evidence>
<dbReference type="Pfam" id="PF07690">
    <property type="entry name" value="MFS_1"/>
    <property type="match status" value="1"/>
</dbReference>
<dbReference type="InterPro" id="IPR044770">
    <property type="entry name" value="MFS_spinster-like"/>
</dbReference>
<feature type="transmembrane region" description="Helical" evidence="6">
    <location>
        <begin position="95"/>
        <end position="114"/>
    </location>
</feature>
<dbReference type="Proteomes" id="UP000500938">
    <property type="component" value="Chromosome"/>
</dbReference>
<feature type="transmembrane region" description="Helical" evidence="6">
    <location>
        <begin position="196"/>
        <end position="217"/>
    </location>
</feature>
<feature type="transmembrane region" description="Helical" evidence="6">
    <location>
        <begin position="290"/>
        <end position="310"/>
    </location>
</feature>
<dbReference type="GO" id="GO:0022857">
    <property type="term" value="F:transmembrane transporter activity"/>
    <property type="evidence" value="ECO:0007669"/>
    <property type="project" value="InterPro"/>
</dbReference>
<keyword evidence="3 6" id="KW-0812">Transmembrane</keyword>
<reference evidence="8 9" key="1">
    <citation type="submission" date="2020-05" db="EMBL/GenBank/DDBJ databases">
        <title>Complete genome sequence of Gemmatimonas greenlandica TET16.</title>
        <authorList>
            <person name="Zeng Y."/>
        </authorList>
    </citation>
    <scope>NUCLEOTIDE SEQUENCE [LARGE SCALE GENOMIC DNA]</scope>
    <source>
        <strain evidence="8 9">TET16</strain>
    </source>
</reference>
<evidence type="ECO:0000256" key="3">
    <source>
        <dbReference type="ARBA" id="ARBA00022692"/>
    </source>
</evidence>
<keyword evidence="5 6" id="KW-0472">Membrane</keyword>
<dbReference type="RefSeq" id="WP_171224997.1">
    <property type="nucleotide sequence ID" value="NZ_CP053085.1"/>
</dbReference>
<dbReference type="GO" id="GO:0016020">
    <property type="term" value="C:membrane"/>
    <property type="evidence" value="ECO:0007669"/>
    <property type="project" value="UniProtKB-SubCell"/>
</dbReference>
<feature type="transmembrane region" description="Helical" evidence="6">
    <location>
        <begin position="64"/>
        <end position="83"/>
    </location>
</feature>